<evidence type="ECO:0000256" key="1">
    <source>
        <dbReference type="SAM" id="MobiDB-lite"/>
    </source>
</evidence>
<keyword evidence="3" id="KW-1185">Reference proteome</keyword>
<name>A0A9P4I7N2_9PEZI</name>
<dbReference type="Proteomes" id="UP000799772">
    <property type="component" value="Unassembled WGS sequence"/>
</dbReference>
<proteinExistence type="predicted"/>
<accession>A0A9P4I7N2</accession>
<evidence type="ECO:0000313" key="3">
    <source>
        <dbReference type="Proteomes" id="UP000799772"/>
    </source>
</evidence>
<feature type="region of interest" description="Disordered" evidence="1">
    <location>
        <begin position="214"/>
        <end position="261"/>
    </location>
</feature>
<reference evidence="2" key="1">
    <citation type="journal article" date="2020" name="Stud. Mycol.">
        <title>101 Dothideomycetes genomes: a test case for predicting lifestyles and emergence of pathogens.</title>
        <authorList>
            <person name="Haridas S."/>
            <person name="Albert R."/>
            <person name="Binder M."/>
            <person name="Bloem J."/>
            <person name="Labutti K."/>
            <person name="Salamov A."/>
            <person name="Andreopoulos B."/>
            <person name="Baker S."/>
            <person name="Barry K."/>
            <person name="Bills G."/>
            <person name="Bluhm B."/>
            <person name="Cannon C."/>
            <person name="Castanera R."/>
            <person name="Culley D."/>
            <person name="Daum C."/>
            <person name="Ezra D."/>
            <person name="Gonzalez J."/>
            <person name="Henrissat B."/>
            <person name="Kuo A."/>
            <person name="Liang C."/>
            <person name="Lipzen A."/>
            <person name="Lutzoni F."/>
            <person name="Magnuson J."/>
            <person name="Mondo S."/>
            <person name="Nolan M."/>
            <person name="Ohm R."/>
            <person name="Pangilinan J."/>
            <person name="Park H.-J."/>
            <person name="Ramirez L."/>
            <person name="Alfaro M."/>
            <person name="Sun H."/>
            <person name="Tritt A."/>
            <person name="Yoshinaga Y."/>
            <person name="Zwiers L.-H."/>
            <person name="Turgeon B."/>
            <person name="Goodwin S."/>
            <person name="Spatafora J."/>
            <person name="Crous P."/>
            <person name="Grigoriev I."/>
        </authorList>
    </citation>
    <scope>NUCLEOTIDE SEQUENCE</scope>
    <source>
        <strain evidence="2">CBS 133067</strain>
    </source>
</reference>
<gene>
    <name evidence="2" type="ORF">NA57DRAFT_58424</name>
</gene>
<dbReference type="EMBL" id="ML978129">
    <property type="protein sequence ID" value="KAF2096515.1"/>
    <property type="molecule type" value="Genomic_DNA"/>
</dbReference>
<comment type="caution">
    <text evidence="2">The sequence shown here is derived from an EMBL/GenBank/DDBJ whole genome shotgun (WGS) entry which is preliminary data.</text>
</comment>
<sequence>MPVPAQSLPLPIKGSIRSRRGAGRTTLIWKSGSDQACRAPINALTLSGAAQLKRCGLLEFLTTARQGCARPALGKHEDPRLTDCGRRRLPSRLIAALNAHYTRTSATTRSVDRMAPSRTLMSMIRIVMIHGSYGQLTEVRLLLRLEGIAARFVLAAALRNLESHGSAGNRGCSKCSQIPHAENTLGEVCRLIFQSDVKHGIGTRRHGIRDLASADGQMNQGDDSAPGKAHWRSGLDSQKPSLEEHRKLRRKREGFLRGACG</sequence>
<dbReference type="AlphaFoldDB" id="A0A9P4I7N2"/>
<protein>
    <submittedName>
        <fullName evidence="2">Uncharacterized protein</fullName>
    </submittedName>
</protein>
<evidence type="ECO:0000313" key="2">
    <source>
        <dbReference type="EMBL" id="KAF2096515.1"/>
    </source>
</evidence>
<organism evidence="2 3">
    <name type="scientific">Rhizodiscina lignyota</name>
    <dbReference type="NCBI Taxonomy" id="1504668"/>
    <lineage>
        <taxon>Eukaryota</taxon>
        <taxon>Fungi</taxon>
        <taxon>Dikarya</taxon>
        <taxon>Ascomycota</taxon>
        <taxon>Pezizomycotina</taxon>
        <taxon>Dothideomycetes</taxon>
        <taxon>Pleosporomycetidae</taxon>
        <taxon>Aulographales</taxon>
        <taxon>Rhizodiscinaceae</taxon>
        <taxon>Rhizodiscina</taxon>
    </lineage>
</organism>